<dbReference type="GO" id="GO:0005789">
    <property type="term" value="C:endoplasmic reticulum membrane"/>
    <property type="evidence" value="ECO:0007669"/>
    <property type="project" value="TreeGrafter"/>
</dbReference>
<dbReference type="AlphaFoldDB" id="A0A6A7A188"/>
<keyword evidence="1" id="KW-0472">Membrane</keyword>
<feature type="transmembrane region" description="Helical" evidence="1">
    <location>
        <begin position="58"/>
        <end position="76"/>
    </location>
</feature>
<dbReference type="GO" id="GO:0051082">
    <property type="term" value="F:unfolded protein binding"/>
    <property type="evidence" value="ECO:0007669"/>
    <property type="project" value="TreeGrafter"/>
</dbReference>
<organism evidence="2 3">
    <name type="scientific">Ophiobolus disseminans</name>
    <dbReference type="NCBI Taxonomy" id="1469910"/>
    <lineage>
        <taxon>Eukaryota</taxon>
        <taxon>Fungi</taxon>
        <taxon>Dikarya</taxon>
        <taxon>Ascomycota</taxon>
        <taxon>Pezizomycotina</taxon>
        <taxon>Dothideomycetes</taxon>
        <taxon>Pleosporomycetidae</taxon>
        <taxon>Pleosporales</taxon>
        <taxon>Pleosporineae</taxon>
        <taxon>Phaeosphaeriaceae</taxon>
        <taxon>Ophiobolus</taxon>
    </lineage>
</organism>
<keyword evidence="1" id="KW-1133">Transmembrane helix</keyword>
<protein>
    <submittedName>
        <fullName evidence="2">Uncharacterized protein</fullName>
    </submittedName>
</protein>
<feature type="transmembrane region" description="Helical" evidence="1">
    <location>
        <begin position="150"/>
        <end position="174"/>
    </location>
</feature>
<feature type="transmembrane region" description="Helical" evidence="1">
    <location>
        <begin position="262"/>
        <end position="283"/>
    </location>
</feature>
<name>A0A6A7A188_9PLEO</name>
<feature type="transmembrane region" description="Helical" evidence="1">
    <location>
        <begin position="231"/>
        <end position="250"/>
    </location>
</feature>
<evidence type="ECO:0000313" key="2">
    <source>
        <dbReference type="EMBL" id="KAF2826467.1"/>
    </source>
</evidence>
<dbReference type="EMBL" id="MU006226">
    <property type="protein sequence ID" value="KAF2826467.1"/>
    <property type="molecule type" value="Genomic_DNA"/>
</dbReference>
<dbReference type="PANTHER" id="PTHR35329:SF1">
    <property type="entry name" value="CHITIN SYNTHASE EXPORT CHAPERONE"/>
    <property type="match status" value="1"/>
</dbReference>
<feature type="transmembrane region" description="Helical" evidence="1">
    <location>
        <begin position="119"/>
        <end position="138"/>
    </location>
</feature>
<dbReference type="GO" id="GO:0006457">
    <property type="term" value="P:protein folding"/>
    <property type="evidence" value="ECO:0007669"/>
    <property type="project" value="TreeGrafter"/>
</dbReference>
<proteinExistence type="predicted"/>
<accession>A0A6A7A188</accession>
<sequence length="303" mass="33184">MSRYGKFDDFCRDTGNQWSTLPVCYLFKEAATKENSGWADGCELKGFGVGGDARLRNLGSILVAGIAILVTAFLLWRSQRKKAAVGRREMQLFLLGYIVISICEIFSIGGFPLNSTARIAFAAVHIAAITATSWILMLNGAVGYQLLDDGTAVSIGLLLISSLLIFVGTGYIALDTGFEWTGYWKDTLGAPNQAYALYTLYQLVPLVFLVIFFLLEAFLVLRILGERKPMLYLLGAVLLFAIGQIFQYVASVHICNGTDGKINGGLFESLFTLLAVVMVWVFWSSITEDDWPMPTVAGSGAYN</sequence>
<keyword evidence="1" id="KW-0812">Transmembrane</keyword>
<dbReference type="OrthoDB" id="5582162at2759"/>
<feature type="transmembrane region" description="Helical" evidence="1">
    <location>
        <begin position="92"/>
        <end position="113"/>
    </location>
</feature>
<keyword evidence="3" id="KW-1185">Reference proteome</keyword>
<dbReference type="Proteomes" id="UP000799424">
    <property type="component" value="Unassembled WGS sequence"/>
</dbReference>
<evidence type="ECO:0000256" key="1">
    <source>
        <dbReference type="SAM" id="Phobius"/>
    </source>
</evidence>
<evidence type="ECO:0000313" key="3">
    <source>
        <dbReference type="Proteomes" id="UP000799424"/>
    </source>
</evidence>
<reference evidence="2" key="1">
    <citation type="journal article" date="2020" name="Stud. Mycol.">
        <title>101 Dothideomycetes genomes: a test case for predicting lifestyles and emergence of pathogens.</title>
        <authorList>
            <person name="Haridas S."/>
            <person name="Albert R."/>
            <person name="Binder M."/>
            <person name="Bloem J."/>
            <person name="Labutti K."/>
            <person name="Salamov A."/>
            <person name="Andreopoulos B."/>
            <person name="Baker S."/>
            <person name="Barry K."/>
            <person name="Bills G."/>
            <person name="Bluhm B."/>
            <person name="Cannon C."/>
            <person name="Castanera R."/>
            <person name="Culley D."/>
            <person name="Daum C."/>
            <person name="Ezra D."/>
            <person name="Gonzalez J."/>
            <person name="Henrissat B."/>
            <person name="Kuo A."/>
            <person name="Liang C."/>
            <person name="Lipzen A."/>
            <person name="Lutzoni F."/>
            <person name="Magnuson J."/>
            <person name="Mondo S."/>
            <person name="Nolan M."/>
            <person name="Ohm R."/>
            <person name="Pangilinan J."/>
            <person name="Park H.-J."/>
            <person name="Ramirez L."/>
            <person name="Alfaro M."/>
            <person name="Sun H."/>
            <person name="Tritt A."/>
            <person name="Yoshinaga Y."/>
            <person name="Zwiers L.-H."/>
            <person name="Turgeon B."/>
            <person name="Goodwin S."/>
            <person name="Spatafora J."/>
            <person name="Crous P."/>
            <person name="Grigoriev I."/>
        </authorList>
    </citation>
    <scope>NUCLEOTIDE SEQUENCE</scope>
    <source>
        <strain evidence="2">CBS 113818</strain>
    </source>
</reference>
<gene>
    <name evidence="2" type="ORF">CC86DRAFT_351170</name>
</gene>
<dbReference type="PANTHER" id="PTHR35329">
    <property type="entry name" value="CHITIN SYNTHASE EXPORT CHAPERONE"/>
    <property type="match status" value="1"/>
</dbReference>
<feature type="transmembrane region" description="Helical" evidence="1">
    <location>
        <begin position="194"/>
        <end position="219"/>
    </location>
</feature>
<dbReference type="Pfam" id="PF12271">
    <property type="entry name" value="Chs7"/>
    <property type="match status" value="1"/>
</dbReference>
<dbReference type="InterPro" id="IPR022057">
    <property type="entry name" value="Chs7"/>
</dbReference>